<protein>
    <recommendedName>
        <fullName evidence="2">DUF6570 domain-containing protein</fullName>
    </recommendedName>
</protein>
<feature type="non-terminal residue" evidence="3">
    <location>
        <position position="1"/>
    </location>
</feature>
<dbReference type="AlphaFoldDB" id="A0A8S2WT97"/>
<evidence type="ECO:0000259" key="2">
    <source>
        <dbReference type="Pfam" id="PF20209"/>
    </source>
</evidence>
<reference evidence="3" key="1">
    <citation type="submission" date="2021-02" db="EMBL/GenBank/DDBJ databases">
        <authorList>
            <person name="Nowell W R."/>
        </authorList>
    </citation>
    <scope>NUCLEOTIDE SEQUENCE</scope>
</reference>
<evidence type="ECO:0000313" key="4">
    <source>
        <dbReference type="Proteomes" id="UP000681722"/>
    </source>
</evidence>
<feature type="compositionally biased region" description="Basic and acidic residues" evidence="1">
    <location>
        <begin position="120"/>
        <end position="155"/>
    </location>
</feature>
<dbReference type="Pfam" id="PF20209">
    <property type="entry name" value="DUF6570"/>
    <property type="match status" value="1"/>
</dbReference>
<evidence type="ECO:0000313" key="3">
    <source>
        <dbReference type="EMBL" id="CAF4460796.1"/>
    </source>
</evidence>
<organism evidence="3 4">
    <name type="scientific">Didymodactylos carnosus</name>
    <dbReference type="NCBI Taxonomy" id="1234261"/>
    <lineage>
        <taxon>Eukaryota</taxon>
        <taxon>Metazoa</taxon>
        <taxon>Spiralia</taxon>
        <taxon>Gnathifera</taxon>
        <taxon>Rotifera</taxon>
        <taxon>Eurotatoria</taxon>
        <taxon>Bdelloidea</taxon>
        <taxon>Philodinida</taxon>
        <taxon>Philodinidae</taxon>
        <taxon>Didymodactylos</taxon>
    </lineage>
</organism>
<feature type="domain" description="DUF6570" evidence="2">
    <location>
        <begin position="289"/>
        <end position="342"/>
    </location>
</feature>
<evidence type="ECO:0000256" key="1">
    <source>
        <dbReference type="SAM" id="MobiDB-lite"/>
    </source>
</evidence>
<dbReference type="InterPro" id="IPR046700">
    <property type="entry name" value="DUF6570"/>
</dbReference>
<dbReference type="OrthoDB" id="416437at2759"/>
<feature type="compositionally biased region" description="Basic and acidic residues" evidence="1">
    <location>
        <begin position="35"/>
        <end position="109"/>
    </location>
</feature>
<proteinExistence type="predicted"/>
<feature type="compositionally biased region" description="Polar residues" evidence="1">
    <location>
        <begin position="16"/>
        <end position="26"/>
    </location>
</feature>
<name>A0A8S2WT97_9BILA</name>
<comment type="caution">
    <text evidence="3">The sequence shown here is derived from an EMBL/GenBank/DDBJ whole genome shotgun (WGS) entry which is preliminary data.</text>
</comment>
<feature type="region of interest" description="Disordered" evidence="1">
    <location>
        <begin position="16"/>
        <end position="200"/>
    </location>
</feature>
<dbReference type="Proteomes" id="UP000681722">
    <property type="component" value="Unassembled WGS sequence"/>
</dbReference>
<feature type="non-terminal residue" evidence="3">
    <location>
        <position position="480"/>
    </location>
</feature>
<dbReference type="EMBL" id="CAJOBC010099452">
    <property type="protein sequence ID" value="CAF4460796.1"/>
    <property type="molecule type" value="Genomic_DNA"/>
</dbReference>
<sequence length="480" mass="54794">TPSKITVKTMKRSIFLPSSNRPSSSMPIIGSLSIDEDRFRARRAKDVERKRRERSSDKNREYEREADRSRRTESRSRQTEVEREAGRAVDRQQKAELRFRHTEVEREANRVANRQQIAESRSRRTEVEREAGRAVDRQQKAELRFRHTEVEREANRVANRQQIAESRSRQTKEQKKKKQERNSSTRALRNAEIKQTKSASLPWPSRIPYDVKRSCYGNFLEMTSMSSLAENPCAICNTRVLVKDMELIPHRQLQQSSLLAPDYRIQSIIPGSRRASTNWSSTKKATPTSITGVVFVGSSGPIRGLMSRILTVRKQKVRNALEWLIRHNPLYRNSAKIDYDKIDILPNNDIPEPLWQTMTVSTNVEEMEAERSGYVPDPLANVVFEGEQTEISVAISGVVDVEGTAVSSEDITNRLLEKVRIDSSKPIADISSSVDDGDQDVYVIPHARKPAMEYSNPQLLMGLFPTLFPCGCGGIEDERP</sequence>
<accession>A0A8S2WT97</accession>
<gene>
    <name evidence="3" type="ORF">SRO942_LOCUS42740</name>
</gene>